<gene>
    <name evidence="1" type="ORF">OB955_00070</name>
</gene>
<evidence type="ECO:0000313" key="1">
    <source>
        <dbReference type="EMBL" id="MCU4971133.1"/>
    </source>
</evidence>
<evidence type="ECO:0000313" key="2">
    <source>
        <dbReference type="Proteomes" id="UP001320972"/>
    </source>
</evidence>
<accession>A0ABT2Q878</accession>
<comment type="caution">
    <text evidence="1">The sequence shown here is derived from an EMBL/GenBank/DDBJ whole genome shotgun (WGS) entry which is preliminary data.</text>
</comment>
<dbReference type="RefSeq" id="WP_338006636.1">
    <property type="nucleotide sequence ID" value="NZ_JAOPKB010000001.1"/>
</dbReference>
<organism evidence="1 2">
    <name type="scientific">Natronoglomus mannanivorans</name>
    <dbReference type="NCBI Taxonomy" id="2979990"/>
    <lineage>
        <taxon>Archaea</taxon>
        <taxon>Methanobacteriati</taxon>
        <taxon>Methanobacteriota</taxon>
        <taxon>Stenosarchaea group</taxon>
        <taxon>Halobacteria</taxon>
        <taxon>Halobacteriales</taxon>
        <taxon>Natrialbaceae</taxon>
        <taxon>Natronoglomus</taxon>
    </lineage>
</organism>
<reference evidence="1 2" key="1">
    <citation type="submission" date="2022-09" db="EMBL/GenBank/DDBJ databases">
        <title>Enrichment on poylsaccharides allowed isolation of novel metabolic and taxonomic groups of Haloarchaea.</title>
        <authorList>
            <person name="Sorokin D.Y."/>
            <person name="Elcheninov A.G."/>
            <person name="Khizhniak T.V."/>
            <person name="Kolganova T.V."/>
            <person name="Kublanov I.V."/>
        </authorList>
    </citation>
    <scope>NUCLEOTIDE SEQUENCE [LARGE SCALE GENOMIC DNA]</scope>
    <source>
        <strain evidence="1 2">AArc-m2/3/4</strain>
    </source>
</reference>
<dbReference type="EMBL" id="JAOPKB010000001">
    <property type="protein sequence ID" value="MCU4971133.1"/>
    <property type="molecule type" value="Genomic_DNA"/>
</dbReference>
<keyword evidence="2" id="KW-1185">Reference proteome</keyword>
<dbReference type="Proteomes" id="UP001320972">
    <property type="component" value="Unassembled WGS sequence"/>
</dbReference>
<proteinExistence type="predicted"/>
<sequence>MDGKEAVNSFIQLYEYAPTGDASLDEPIVTSFPAANHEADWTFILNGDPTETHTVKDIPTSDSTVTVRPTQALIFLGDQHAGIIGAGAGEFYEDQFETFENSIQEAFMSDFEEAFM</sequence>
<protein>
    <submittedName>
        <fullName evidence="1">Uncharacterized protein</fullName>
    </submittedName>
</protein>
<name>A0ABT2Q878_9EURY</name>